<dbReference type="PROSITE" id="PS50893">
    <property type="entry name" value="ABC_TRANSPORTER_2"/>
    <property type="match status" value="1"/>
</dbReference>
<keyword evidence="3 5" id="KW-0067">ATP-binding</keyword>
<gene>
    <name evidence="5" type="ORF">RVY80_04195</name>
</gene>
<feature type="domain" description="ABC transporter" evidence="4">
    <location>
        <begin position="2"/>
        <end position="227"/>
    </location>
</feature>
<evidence type="ECO:0000256" key="1">
    <source>
        <dbReference type="ARBA" id="ARBA00022448"/>
    </source>
</evidence>
<comment type="caution">
    <text evidence="5">The sequence shown here is derived from an EMBL/GenBank/DDBJ whole genome shotgun (WGS) entry which is preliminary data.</text>
</comment>
<sequence>MITIQGLEKRYKDGDQEIVALHLPYAEFDRGTQWAVVGPSGSGKSTLLHCLAGIIRADGGQIKTGEGILTDFDEDALQSWRSIEIGYIFQDFNLIDALTVKENIELGAYLSLGHYVSGYNKTEQFQERLQHLLETMDIVNLLNKRPSALSRGEQQRVAVARALIKEPSLVLADEPTASLDEENSRRVMDLLTSYCKQSNATLLVATHDPLTKSYCSNVITLTKGGHA</sequence>
<dbReference type="SUPFAM" id="SSF52540">
    <property type="entry name" value="P-loop containing nucleoside triphosphate hydrolases"/>
    <property type="match status" value="1"/>
</dbReference>
<keyword evidence="6" id="KW-1185">Reference proteome</keyword>
<keyword evidence="1" id="KW-0813">Transport</keyword>
<evidence type="ECO:0000256" key="2">
    <source>
        <dbReference type="ARBA" id="ARBA00022741"/>
    </source>
</evidence>
<protein>
    <submittedName>
        <fullName evidence="5">ABC transporter ATP-binding protein</fullName>
    </submittedName>
</protein>
<dbReference type="EMBL" id="JAWJZB010000004">
    <property type="protein sequence ID" value="MDV5088048.1"/>
    <property type="molecule type" value="Genomic_DNA"/>
</dbReference>
<keyword evidence="2" id="KW-0547">Nucleotide-binding</keyword>
<evidence type="ECO:0000256" key="3">
    <source>
        <dbReference type="ARBA" id="ARBA00022840"/>
    </source>
</evidence>
<name>A0ABU3Z815_9FIRM</name>
<dbReference type="GO" id="GO:0005524">
    <property type="term" value="F:ATP binding"/>
    <property type="evidence" value="ECO:0007669"/>
    <property type="project" value="UniProtKB-KW"/>
</dbReference>
<dbReference type="InterPro" id="IPR027417">
    <property type="entry name" value="P-loop_NTPase"/>
</dbReference>
<dbReference type="CDD" id="cd03255">
    <property type="entry name" value="ABC_MJ0796_LolCDE_FtsE"/>
    <property type="match status" value="1"/>
</dbReference>
<dbReference type="SMART" id="SM00382">
    <property type="entry name" value="AAA"/>
    <property type="match status" value="1"/>
</dbReference>
<accession>A0ABU3Z815</accession>
<proteinExistence type="predicted"/>
<dbReference type="Gene3D" id="3.40.50.300">
    <property type="entry name" value="P-loop containing nucleotide triphosphate hydrolases"/>
    <property type="match status" value="1"/>
</dbReference>
<reference evidence="5 6" key="1">
    <citation type="submission" date="2023-10" db="EMBL/GenBank/DDBJ databases">
        <title>Veillonella sp. nov., isolated from a pig farm feces dump.</title>
        <authorList>
            <person name="Chang Y.-H."/>
        </authorList>
    </citation>
    <scope>NUCLEOTIDE SEQUENCE [LARGE SCALE GENOMIC DNA]</scope>
    <source>
        <strain evidence="5 6">YH-vei2233</strain>
    </source>
</reference>
<evidence type="ECO:0000313" key="5">
    <source>
        <dbReference type="EMBL" id="MDV5088048.1"/>
    </source>
</evidence>
<dbReference type="Pfam" id="PF00005">
    <property type="entry name" value="ABC_tran"/>
    <property type="match status" value="1"/>
</dbReference>
<dbReference type="PANTHER" id="PTHR24220">
    <property type="entry name" value="IMPORT ATP-BINDING PROTEIN"/>
    <property type="match status" value="1"/>
</dbReference>
<evidence type="ECO:0000259" key="4">
    <source>
        <dbReference type="PROSITE" id="PS50893"/>
    </source>
</evidence>
<dbReference type="InterPro" id="IPR015854">
    <property type="entry name" value="ABC_transpr_LolD-like"/>
</dbReference>
<dbReference type="InterPro" id="IPR017911">
    <property type="entry name" value="MacB-like_ATP-bd"/>
</dbReference>
<evidence type="ECO:0000313" key="6">
    <source>
        <dbReference type="Proteomes" id="UP001272515"/>
    </source>
</evidence>
<organism evidence="5 6">
    <name type="scientific">Veillonella absiana</name>
    <dbReference type="NCBI Taxonomy" id="3079305"/>
    <lineage>
        <taxon>Bacteria</taxon>
        <taxon>Bacillati</taxon>
        <taxon>Bacillota</taxon>
        <taxon>Negativicutes</taxon>
        <taxon>Veillonellales</taxon>
        <taxon>Veillonellaceae</taxon>
        <taxon>Veillonella</taxon>
    </lineage>
</organism>
<dbReference type="RefSeq" id="WP_317329759.1">
    <property type="nucleotide sequence ID" value="NZ_JAWJZA010000002.1"/>
</dbReference>
<dbReference type="Proteomes" id="UP001272515">
    <property type="component" value="Unassembled WGS sequence"/>
</dbReference>
<dbReference type="InterPro" id="IPR003593">
    <property type="entry name" value="AAA+_ATPase"/>
</dbReference>
<dbReference type="InterPro" id="IPR003439">
    <property type="entry name" value="ABC_transporter-like_ATP-bd"/>
</dbReference>